<evidence type="ECO:0000313" key="1">
    <source>
        <dbReference type="EMBL" id="EYC44288.1"/>
    </source>
</evidence>
<organism evidence="1 2">
    <name type="scientific">Ancylostoma ceylanicum</name>
    <dbReference type="NCBI Taxonomy" id="53326"/>
    <lineage>
        <taxon>Eukaryota</taxon>
        <taxon>Metazoa</taxon>
        <taxon>Ecdysozoa</taxon>
        <taxon>Nematoda</taxon>
        <taxon>Chromadorea</taxon>
        <taxon>Rhabditida</taxon>
        <taxon>Rhabditina</taxon>
        <taxon>Rhabditomorpha</taxon>
        <taxon>Strongyloidea</taxon>
        <taxon>Ancylostomatidae</taxon>
        <taxon>Ancylostomatinae</taxon>
        <taxon>Ancylostoma</taxon>
    </lineage>
</organism>
<dbReference type="AlphaFoldDB" id="A0A016WZ32"/>
<dbReference type="EMBL" id="JARK01000066">
    <property type="protein sequence ID" value="EYC44288.1"/>
    <property type="molecule type" value="Genomic_DNA"/>
</dbReference>
<sequence>MPGFAREFYYPWFFTLMLLIRIKIHSLHVKYSREPFFTCSRVEKKKREEEKKKKKKRDRIVCISQPYKEKKESINSMNLYPRPKWLSYSCSAHWRTLVDTSLQVPRTKVKKIDKVNKSLPLPKMLGIFVLSVLTYPSRHVFASPWAKTAKNQ</sequence>
<dbReference type="Proteomes" id="UP000024635">
    <property type="component" value="Unassembled WGS sequence"/>
</dbReference>
<gene>
    <name evidence="1" type="primary">Acey_s0466.g1976</name>
    <name evidence="1" type="ORF">Y032_0466g1976</name>
</gene>
<proteinExistence type="predicted"/>
<accession>A0A016WZ32</accession>
<keyword evidence="2" id="KW-1185">Reference proteome</keyword>
<name>A0A016WZ32_9BILA</name>
<evidence type="ECO:0000313" key="2">
    <source>
        <dbReference type="Proteomes" id="UP000024635"/>
    </source>
</evidence>
<comment type="caution">
    <text evidence="1">The sequence shown here is derived from an EMBL/GenBank/DDBJ whole genome shotgun (WGS) entry which is preliminary data.</text>
</comment>
<protein>
    <submittedName>
        <fullName evidence="1">Uncharacterized protein</fullName>
    </submittedName>
</protein>
<reference evidence="2" key="1">
    <citation type="journal article" date="2015" name="Nat. Genet.">
        <title>The genome and transcriptome of the zoonotic hookworm Ancylostoma ceylanicum identify infection-specific gene families.</title>
        <authorList>
            <person name="Schwarz E.M."/>
            <person name="Hu Y."/>
            <person name="Antoshechkin I."/>
            <person name="Miller M.M."/>
            <person name="Sternberg P.W."/>
            <person name="Aroian R.V."/>
        </authorList>
    </citation>
    <scope>NUCLEOTIDE SEQUENCE</scope>
    <source>
        <strain evidence="2">HY135</strain>
    </source>
</reference>